<dbReference type="Gene3D" id="3.40.720.10">
    <property type="entry name" value="Alkaline Phosphatase, subunit A"/>
    <property type="match status" value="2"/>
</dbReference>
<evidence type="ECO:0000256" key="1">
    <source>
        <dbReference type="SAM" id="SignalP"/>
    </source>
</evidence>
<gene>
    <name evidence="2" type="ORF">SAMN05444159_4897</name>
</gene>
<feature type="signal peptide" evidence="1">
    <location>
        <begin position="1"/>
        <end position="19"/>
    </location>
</feature>
<dbReference type="PANTHER" id="PTHR10151:SF120">
    <property type="entry name" value="BIS(5'-ADENOSYL)-TRIPHOSPHATASE"/>
    <property type="match status" value="1"/>
</dbReference>
<organism evidence="2 3">
    <name type="scientific">Bradyrhizobium lablabi</name>
    <dbReference type="NCBI Taxonomy" id="722472"/>
    <lineage>
        <taxon>Bacteria</taxon>
        <taxon>Pseudomonadati</taxon>
        <taxon>Pseudomonadota</taxon>
        <taxon>Alphaproteobacteria</taxon>
        <taxon>Hyphomicrobiales</taxon>
        <taxon>Nitrobacteraceae</taxon>
        <taxon>Bradyrhizobium</taxon>
    </lineage>
</organism>
<dbReference type="RefSeq" id="WP_079542254.1">
    <property type="nucleotide sequence ID" value="NZ_LT670844.1"/>
</dbReference>
<dbReference type="PANTHER" id="PTHR10151">
    <property type="entry name" value="ECTONUCLEOTIDE PYROPHOSPHATASE/PHOSPHODIESTERASE"/>
    <property type="match status" value="1"/>
</dbReference>
<accession>A0A1M6XKJ2</accession>
<dbReference type="InterPro" id="IPR017850">
    <property type="entry name" value="Alkaline_phosphatase_core_sf"/>
</dbReference>
<dbReference type="AlphaFoldDB" id="A0A1M6XKJ2"/>
<dbReference type="InterPro" id="IPR002591">
    <property type="entry name" value="Phosphodiest/P_Trfase"/>
</dbReference>
<feature type="chain" id="PRO_5012409866" evidence="1">
    <location>
        <begin position="20"/>
        <end position="534"/>
    </location>
</feature>
<keyword evidence="1" id="KW-0732">Signal</keyword>
<dbReference type="EMBL" id="LT670844">
    <property type="protein sequence ID" value="SHL06520.1"/>
    <property type="molecule type" value="Genomic_DNA"/>
</dbReference>
<evidence type="ECO:0000313" key="2">
    <source>
        <dbReference type="EMBL" id="SHL06520.1"/>
    </source>
</evidence>
<dbReference type="SUPFAM" id="SSF53649">
    <property type="entry name" value="Alkaline phosphatase-like"/>
    <property type="match status" value="1"/>
</dbReference>
<protein>
    <submittedName>
        <fullName evidence="2">Predicted pyrophosphatase or phosphodiesterase, AlkP superfamily</fullName>
    </submittedName>
</protein>
<name>A0A1M6XKJ2_9BRAD</name>
<reference evidence="2 3" key="1">
    <citation type="submission" date="2016-11" db="EMBL/GenBank/DDBJ databases">
        <authorList>
            <person name="Jaros S."/>
            <person name="Januszkiewicz K."/>
            <person name="Wedrychowicz H."/>
        </authorList>
    </citation>
    <scope>NUCLEOTIDE SEQUENCE [LARGE SCALE GENOMIC DNA]</scope>
    <source>
        <strain evidence="2 3">GAS499</strain>
    </source>
</reference>
<dbReference type="GO" id="GO:0016787">
    <property type="term" value="F:hydrolase activity"/>
    <property type="evidence" value="ECO:0007669"/>
    <property type="project" value="UniProtKB-ARBA"/>
</dbReference>
<dbReference type="Pfam" id="PF01663">
    <property type="entry name" value="Phosphodiest"/>
    <property type="match status" value="1"/>
</dbReference>
<proteinExistence type="predicted"/>
<dbReference type="Proteomes" id="UP000189935">
    <property type="component" value="Chromosome I"/>
</dbReference>
<dbReference type="OrthoDB" id="9779418at2"/>
<evidence type="ECO:0000313" key="3">
    <source>
        <dbReference type="Proteomes" id="UP000189935"/>
    </source>
</evidence>
<sequence length="534" mass="57777">MMKHSFVVAMVATVTAATAAGPALAGKATLNVVLVLDGLRPDSITEQETPHLWRLREEGVNFLNGHSVFPTVTRVNAAAIGSGVYPDRNGIFGNTLYVREVDANHSFGNDDHKNLLRLDAATGERMVLAKSLGEILAERGKTLAVVSSGSTGSALLVNPRAPKGTGVLVNAYWEPGVRVAFPDTVNDAILRRFPAAPPKGGAQDPYVEQVSWTERVLRDYVLPDLKPDVIVNWLTEPDHIQHAVGAGSAEARAAIRNDDREIGLVLDRLGELGLADKTNIIVVSDHGFGHGIFGVNVTNELMKAGLKLNADSDDVVIASSGQTMSLHIHDRDPERIGAIVRFLQQQNWVGVLFTAGKPDSSGVPVEGRVPGTFALELVHLENSERGPDIVFTFPWSSAKSFSGLSGLDYTEASTTGPLAGTAGNHGSMSPWTVRNTFIAWGADFKHGVTVRTPSSNVDLVPTLLALMNLEREADLGRFDGRPLREAFADGPDEEQVPIQVRTYFVKSADDDYRAALQLTELDSQRYIDKSWRIR</sequence>